<feature type="compositionally biased region" description="Low complexity" evidence="1">
    <location>
        <begin position="8"/>
        <end position="24"/>
    </location>
</feature>
<protein>
    <submittedName>
        <fullName evidence="2">Uncharacterized protein</fullName>
    </submittedName>
</protein>
<feature type="compositionally biased region" description="Basic and acidic residues" evidence="1">
    <location>
        <begin position="77"/>
        <end position="89"/>
    </location>
</feature>
<keyword evidence="3" id="KW-1185">Reference proteome</keyword>
<evidence type="ECO:0000313" key="2">
    <source>
        <dbReference type="EMBL" id="GBP91745.1"/>
    </source>
</evidence>
<evidence type="ECO:0000256" key="1">
    <source>
        <dbReference type="SAM" id="MobiDB-lite"/>
    </source>
</evidence>
<organism evidence="2 3">
    <name type="scientific">Eumeta variegata</name>
    <name type="common">Bagworm moth</name>
    <name type="synonym">Eumeta japonica</name>
    <dbReference type="NCBI Taxonomy" id="151549"/>
    <lineage>
        <taxon>Eukaryota</taxon>
        <taxon>Metazoa</taxon>
        <taxon>Ecdysozoa</taxon>
        <taxon>Arthropoda</taxon>
        <taxon>Hexapoda</taxon>
        <taxon>Insecta</taxon>
        <taxon>Pterygota</taxon>
        <taxon>Neoptera</taxon>
        <taxon>Endopterygota</taxon>
        <taxon>Lepidoptera</taxon>
        <taxon>Glossata</taxon>
        <taxon>Ditrysia</taxon>
        <taxon>Tineoidea</taxon>
        <taxon>Psychidae</taxon>
        <taxon>Oiketicinae</taxon>
        <taxon>Eumeta</taxon>
    </lineage>
</organism>
<dbReference type="Proteomes" id="UP000299102">
    <property type="component" value="Unassembled WGS sequence"/>
</dbReference>
<proteinExistence type="predicted"/>
<gene>
    <name evidence="2" type="ORF">EVAR_100230_1</name>
</gene>
<sequence length="115" mass="12427">MKETVGPASRQRGAAVARGAASRRLTLLPARGSKRHSLSRNSLENQIGEKSEESRDPRTGDVNEARDAVASSRIQRKREAARESCEVHSRIPAPAVEALLEAEAPKEATEERASG</sequence>
<feature type="region of interest" description="Disordered" evidence="1">
    <location>
        <begin position="1"/>
        <end position="93"/>
    </location>
</feature>
<name>A0A4C1ZYM3_EUMVA</name>
<feature type="compositionally biased region" description="Basic and acidic residues" evidence="1">
    <location>
        <begin position="47"/>
        <end position="67"/>
    </location>
</feature>
<dbReference type="EMBL" id="BGZK01002204">
    <property type="protein sequence ID" value="GBP91745.1"/>
    <property type="molecule type" value="Genomic_DNA"/>
</dbReference>
<comment type="caution">
    <text evidence="2">The sequence shown here is derived from an EMBL/GenBank/DDBJ whole genome shotgun (WGS) entry which is preliminary data.</text>
</comment>
<evidence type="ECO:0000313" key="3">
    <source>
        <dbReference type="Proteomes" id="UP000299102"/>
    </source>
</evidence>
<dbReference type="AlphaFoldDB" id="A0A4C1ZYM3"/>
<accession>A0A4C1ZYM3</accession>
<reference evidence="2 3" key="1">
    <citation type="journal article" date="2019" name="Commun. Biol.">
        <title>The bagworm genome reveals a unique fibroin gene that provides high tensile strength.</title>
        <authorList>
            <person name="Kono N."/>
            <person name="Nakamura H."/>
            <person name="Ohtoshi R."/>
            <person name="Tomita M."/>
            <person name="Numata K."/>
            <person name="Arakawa K."/>
        </authorList>
    </citation>
    <scope>NUCLEOTIDE SEQUENCE [LARGE SCALE GENOMIC DNA]</scope>
</reference>